<feature type="compositionally biased region" description="Pro residues" evidence="5">
    <location>
        <begin position="135"/>
        <end position="153"/>
    </location>
</feature>
<keyword evidence="4 6" id="KW-0472">Membrane</keyword>
<gene>
    <name evidence="7" type="ORF">GBAR_LOCUS23081</name>
</gene>
<dbReference type="InterPro" id="IPR005178">
    <property type="entry name" value="Ostalpha/TMEM184C"/>
</dbReference>
<feature type="region of interest" description="Disordered" evidence="5">
    <location>
        <begin position="110"/>
        <end position="197"/>
    </location>
</feature>
<sequence length="197" mass="21947">MGKFLTIKAIIFFSFWQSVLIALLVKLKALPPSWRQYDMENVALGLQNFLICVEMLVAASAHYFIFSHKPFVDPAAAKVPCLTLCVRMLDVRDVYGDVKTHFVDPIPRPTLTGLKRSTRSEGEINEKNPLLHSFPVPPPHTSSPPPPPPPPPARRTFAETVEFSHLVLAVDTTHRRTNPAVSSDGHEDESEQLSTAQ</sequence>
<keyword evidence="8" id="KW-1185">Reference proteome</keyword>
<feature type="transmembrane region" description="Helical" evidence="6">
    <location>
        <begin position="45"/>
        <end position="66"/>
    </location>
</feature>
<accession>A0AA35T689</accession>
<dbReference type="AlphaFoldDB" id="A0AA35T689"/>
<keyword evidence="3 6" id="KW-1133">Transmembrane helix</keyword>
<evidence type="ECO:0000256" key="4">
    <source>
        <dbReference type="ARBA" id="ARBA00023136"/>
    </source>
</evidence>
<name>A0AA35T689_GEOBA</name>
<organism evidence="7 8">
    <name type="scientific">Geodia barretti</name>
    <name type="common">Barrett's horny sponge</name>
    <dbReference type="NCBI Taxonomy" id="519541"/>
    <lineage>
        <taxon>Eukaryota</taxon>
        <taxon>Metazoa</taxon>
        <taxon>Porifera</taxon>
        <taxon>Demospongiae</taxon>
        <taxon>Heteroscleromorpha</taxon>
        <taxon>Tetractinellida</taxon>
        <taxon>Astrophorina</taxon>
        <taxon>Geodiidae</taxon>
        <taxon>Geodia</taxon>
    </lineage>
</organism>
<comment type="subcellular location">
    <subcellularLocation>
        <location evidence="1">Membrane</location>
        <topology evidence="1">Multi-pass membrane protein</topology>
    </subcellularLocation>
</comment>
<evidence type="ECO:0000256" key="1">
    <source>
        <dbReference type="ARBA" id="ARBA00004141"/>
    </source>
</evidence>
<evidence type="ECO:0000256" key="5">
    <source>
        <dbReference type="SAM" id="MobiDB-lite"/>
    </source>
</evidence>
<dbReference type="Proteomes" id="UP001174909">
    <property type="component" value="Unassembled WGS sequence"/>
</dbReference>
<evidence type="ECO:0000313" key="7">
    <source>
        <dbReference type="EMBL" id="CAI8041536.1"/>
    </source>
</evidence>
<dbReference type="PANTHER" id="PTHR23423">
    <property type="entry name" value="ORGANIC SOLUTE TRANSPORTER-RELATED"/>
    <property type="match status" value="1"/>
</dbReference>
<protein>
    <submittedName>
        <fullName evidence="7">Transmembrane protein 184C</fullName>
    </submittedName>
</protein>
<dbReference type="GO" id="GO:0016020">
    <property type="term" value="C:membrane"/>
    <property type="evidence" value="ECO:0007669"/>
    <property type="project" value="UniProtKB-SubCell"/>
</dbReference>
<dbReference type="Pfam" id="PF03619">
    <property type="entry name" value="Solute_trans_a"/>
    <property type="match status" value="1"/>
</dbReference>
<reference evidence="7" key="1">
    <citation type="submission" date="2023-03" db="EMBL/GenBank/DDBJ databases">
        <authorList>
            <person name="Steffen K."/>
            <person name="Cardenas P."/>
        </authorList>
    </citation>
    <scope>NUCLEOTIDE SEQUENCE</scope>
</reference>
<evidence type="ECO:0000256" key="3">
    <source>
        <dbReference type="ARBA" id="ARBA00022989"/>
    </source>
</evidence>
<evidence type="ECO:0000256" key="2">
    <source>
        <dbReference type="ARBA" id="ARBA00022692"/>
    </source>
</evidence>
<feature type="transmembrane region" description="Helical" evidence="6">
    <location>
        <begin position="7"/>
        <end position="25"/>
    </location>
</feature>
<evidence type="ECO:0000256" key="6">
    <source>
        <dbReference type="SAM" id="Phobius"/>
    </source>
</evidence>
<keyword evidence="2 6" id="KW-0812">Transmembrane</keyword>
<proteinExistence type="predicted"/>
<comment type="caution">
    <text evidence="7">The sequence shown here is derived from an EMBL/GenBank/DDBJ whole genome shotgun (WGS) entry which is preliminary data.</text>
</comment>
<dbReference type="EMBL" id="CASHTH010003192">
    <property type="protein sequence ID" value="CAI8041536.1"/>
    <property type="molecule type" value="Genomic_DNA"/>
</dbReference>
<evidence type="ECO:0000313" key="8">
    <source>
        <dbReference type="Proteomes" id="UP001174909"/>
    </source>
</evidence>